<comment type="caution">
    <text evidence="2">The sequence shown here is derived from an EMBL/GenBank/DDBJ whole genome shotgun (WGS) entry which is preliminary data.</text>
</comment>
<organism evidence="2">
    <name type="scientific">marine sediment metagenome</name>
    <dbReference type="NCBI Taxonomy" id="412755"/>
    <lineage>
        <taxon>unclassified sequences</taxon>
        <taxon>metagenomes</taxon>
        <taxon>ecological metagenomes</taxon>
    </lineage>
</organism>
<evidence type="ECO:0000259" key="1">
    <source>
        <dbReference type="Pfam" id="PF03551"/>
    </source>
</evidence>
<sequence length="124" mass="13961">MKEKELHELHAKLTQELRRGILVLATLSQLKEAKYGYALINNLAERGLDIEQGTLYPLLRRLESQGLLQSEWNVEGSRPRRYYEISPAGSSLLELLTAEWGDLTTVMDGLLDGTSTRGESNESD</sequence>
<accession>X0T6S8</accession>
<proteinExistence type="predicted"/>
<evidence type="ECO:0000313" key="2">
    <source>
        <dbReference type="EMBL" id="GAF71795.1"/>
    </source>
</evidence>
<protein>
    <recommendedName>
        <fullName evidence="1">Transcription regulator PadR N-terminal domain-containing protein</fullName>
    </recommendedName>
</protein>
<dbReference type="PANTHER" id="PTHR33169:SF14">
    <property type="entry name" value="TRANSCRIPTIONAL REGULATOR RV3488"/>
    <property type="match status" value="1"/>
</dbReference>
<dbReference type="Gene3D" id="1.10.10.10">
    <property type="entry name" value="Winged helix-like DNA-binding domain superfamily/Winged helix DNA-binding domain"/>
    <property type="match status" value="1"/>
</dbReference>
<dbReference type="InterPro" id="IPR052509">
    <property type="entry name" value="Metal_resp_DNA-bind_regulator"/>
</dbReference>
<dbReference type="InterPro" id="IPR036390">
    <property type="entry name" value="WH_DNA-bd_sf"/>
</dbReference>
<reference evidence="2" key="1">
    <citation type="journal article" date="2014" name="Front. Microbiol.">
        <title>High frequency of phylogenetically diverse reductive dehalogenase-homologous genes in deep subseafloor sedimentary metagenomes.</title>
        <authorList>
            <person name="Kawai M."/>
            <person name="Futagami T."/>
            <person name="Toyoda A."/>
            <person name="Takaki Y."/>
            <person name="Nishi S."/>
            <person name="Hori S."/>
            <person name="Arai W."/>
            <person name="Tsubouchi T."/>
            <person name="Morono Y."/>
            <person name="Uchiyama I."/>
            <person name="Ito T."/>
            <person name="Fujiyama A."/>
            <person name="Inagaki F."/>
            <person name="Takami H."/>
        </authorList>
    </citation>
    <scope>NUCLEOTIDE SEQUENCE</scope>
    <source>
        <strain evidence="2">Expedition CK06-06</strain>
    </source>
</reference>
<gene>
    <name evidence="2" type="ORF">S01H1_10457</name>
</gene>
<name>X0T6S8_9ZZZZ</name>
<feature type="domain" description="Transcription regulator PadR N-terminal" evidence="1">
    <location>
        <begin position="24"/>
        <end position="93"/>
    </location>
</feature>
<dbReference type="SUPFAM" id="SSF46785">
    <property type="entry name" value="Winged helix' DNA-binding domain"/>
    <property type="match status" value="1"/>
</dbReference>
<dbReference type="Pfam" id="PF03551">
    <property type="entry name" value="PadR"/>
    <property type="match status" value="1"/>
</dbReference>
<dbReference type="PANTHER" id="PTHR33169">
    <property type="entry name" value="PADR-FAMILY TRANSCRIPTIONAL REGULATOR"/>
    <property type="match status" value="1"/>
</dbReference>
<dbReference type="AlphaFoldDB" id="X0T6S8"/>
<dbReference type="EMBL" id="BARS01005332">
    <property type="protein sequence ID" value="GAF71795.1"/>
    <property type="molecule type" value="Genomic_DNA"/>
</dbReference>
<dbReference type="InterPro" id="IPR036388">
    <property type="entry name" value="WH-like_DNA-bd_sf"/>
</dbReference>
<dbReference type="InterPro" id="IPR005149">
    <property type="entry name" value="Tscrpt_reg_PadR_N"/>
</dbReference>